<proteinExistence type="predicted"/>
<organism evidence="1">
    <name type="scientific">Arundo donax</name>
    <name type="common">Giant reed</name>
    <name type="synonym">Donax arundinaceus</name>
    <dbReference type="NCBI Taxonomy" id="35708"/>
    <lineage>
        <taxon>Eukaryota</taxon>
        <taxon>Viridiplantae</taxon>
        <taxon>Streptophyta</taxon>
        <taxon>Embryophyta</taxon>
        <taxon>Tracheophyta</taxon>
        <taxon>Spermatophyta</taxon>
        <taxon>Magnoliopsida</taxon>
        <taxon>Liliopsida</taxon>
        <taxon>Poales</taxon>
        <taxon>Poaceae</taxon>
        <taxon>PACMAD clade</taxon>
        <taxon>Arundinoideae</taxon>
        <taxon>Arundineae</taxon>
        <taxon>Arundo</taxon>
    </lineage>
</organism>
<accession>A0A0A9CE27</accession>
<reference evidence="1" key="2">
    <citation type="journal article" date="2015" name="Data Brief">
        <title>Shoot transcriptome of the giant reed, Arundo donax.</title>
        <authorList>
            <person name="Barrero R.A."/>
            <person name="Guerrero F.D."/>
            <person name="Moolhuijzen P."/>
            <person name="Goolsby J.A."/>
            <person name="Tidwell J."/>
            <person name="Bellgard S.E."/>
            <person name="Bellgard M.I."/>
        </authorList>
    </citation>
    <scope>NUCLEOTIDE SEQUENCE</scope>
    <source>
        <tissue evidence="1">Shoot tissue taken approximately 20 cm above the soil surface</tissue>
    </source>
</reference>
<protein>
    <submittedName>
        <fullName evidence="1">Uncharacterized protein</fullName>
    </submittedName>
</protein>
<reference evidence="1" key="1">
    <citation type="submission" date="2014-09" db="EMBL/GenBank/DDBJ databases">
        <authorList>
            <person name="Magalhaes I.L.F."/>
            <person name="Oliveira U."/>
            <person name="Santos F.R."/>
            <person name="Vidigal T.H.D.A."/>
            <person name="Brescovit A.D."/>
            <person name="Santos A.J."/>
        </authorList>
    </citation>
    <scope>NUCLEOTIDE SEQUENCE</scope>
    <source>
        <tissue evidence="1">Shoot tissue taken approximately 20 cm above the soil surface</tissue>
    </source>
</reference>
<evidence type="ECO:0000313" key="1">
    <source>
        <dbReference type="EMBL" id="JAD72708.1"/>
    </source>
</evidence>
<sequence>MHPWHSATGMGSLAVHGLPVVSLS</sequence>
<name>A0A0A9CE27_ARUDO</name>
<dbReference type="AlphaFoldDB" id="A0A0A9CE27"/>
<dbReference type="EMBL" id="GBRH01225187">
    <property type="protein sequence ID" value="JAD72708.1"/>
    <property type="molecule type" value="Transcribed_RNA"/>
</dbReference>